<dbReference type="Proteomes" id="UP000565719">
    <property type="component" value="Unassembled WGS sequence"/>
</dbReference>
<evidence type="ECO:0000313" key="3">
    <source>
        <dbReference type="Proteomes" id="UP000565719"/>
    </source>
</evidence>
<sequence length="364" mass="40984">MTFINSTTIRTKLNMKVTSAQIDKFEHLSNIKRTRNLLSKEAAQYENIFKAMSHYKGGNSHKLERIKVTIAGKENAEMVERKKQEFNHFVNNRWGGQVRVVNSSKECSGSKAAIWESNNKPGTFGVYIPNKDKYRASSLEDARIILAKHGIDSRISNGDGIRVNGTNLPSKEIRRLESLHSVSVLPIRIGGKEIAYLFRRSDRQNEPNHKVLISAHGSAKGEQRTFEKPDNLELDFASTTNNVLVSNTMAFAEKLQQGKVVFEEESQIYDSSNSEATDYRLTGGIGTMPEDVAKFIGKIDRVNAKHRFDFVLLNREAKGVHFSDLIQALKDSCGSQSPDQLICHFCRPKDESAGKFNVKNNYRG</sequence>
<dbReference type="Pfam" id="PF21527">
    <property type="entry name" value="Stv"/>
    <property type="match status" value="1"/>
</dbReference>
<dbReference type="RefSeq" id="WP_171361419.1">
    <property type="nucleotide sequence ID" value="NZ_VTXC01000034.1"/>
</dbReference>
<organism evidence="2 3">
    <name type="scientific">Vibrio pectenicida</name>
    <dbReference type="NCBI Taxonomy" id="62763"/>
    <lineage>
        <taxon>Bacteria</taxon>
        <taxon>Pseudomonadati</taxon>
        <taxon>Pseudomonadota</taxon>
        <taxon>Gammaproteobacteria</taxon>
        <taxon>Vibrionales</taxon>
        <taxon>Vibrionaceae</taxon>
        <taxon>Vibrio</taxon>
    </lineage>
</organism>
<dbReference type="AlphaFoldDB" id="A0A7Y4A0D2"/>
<name>A0A7Y4A0D2_9VIBR</name>
<reference evidence="2 3" key="1">
    <citation type="submission" date="2019-09" db="EMBL/GenBank/DDBJ databases">
        <title>Draft genome sequencing and comparative genomics of hatchery-associated Vibrios.</title>
        <authorList>
            <person name="Kehlet-Delgado H."/>
            <person name="Mueller R.S."/>
        </authorList>
    </citation>
    <scope>NUCLEOTIDE SEQUENCE [LARGE SCALE GENOMIC DNA]</scope>
    <source>
        <strain evidence="2 3">99-46-Y</strain>
    </source>
</reference>
<gene>
    <name evidence="2" type="ORF">F0225_12925</name>
</gene>
<dbReference type="InterPro" id="IPR049002">
    <property type="entry name" value="Stv"/>
</dbReference>
<proteinExistence type="predicted"/>
<comment type="caution">
    <text evidence="2">The sequence shown here is derived from an EMBL/GenBank/DDBJ whole genome shotgun (WGS) entry which is preliminary data.</text>
</comment>
<evidence type="ECO:0000259" key="1">
    <source>
        <dbReference type="Pfam" id="PF21527"/>
    </source>
</evidence>
<dbReference type="EMBL" id="VTXC01000034">
    <property type="protein sequence ID" value="NOH72233.1"/>
    <property type="molecule type" value="Genomic_DNA"/>
</dbReference>
<protein>
    <recommendedName>
        <fullName evidence="1">Putative adhesin Stv domain-containing protein</fullName>
    </recommendedName>
</protein>
<evidence type="ECO:0000313" key="2">
    <source>
        <dbReference type="EMBL" id="NOH72233.1"/>
    </source>
</evidence>
<feature type="domain" description="Putative adhesin Stv" evidence="1">
    <location>
        <begin position="211"/>
        <end position="347"/>
    </location>
</feature>
<accession>A0A7Y4A0D2</accession>